<accession>A0A292ZMM5</accession>
<dbReference type="Gene3D" id="3.10.450.50">
    <property type="match status" value="1"/>
</dbReference>
<dbReference type="InterPro" id="IPR037401">
    <property type="entry name" value="SnoaL-like"/>
</dbReference>
<dbReference type="SUPFAM" id="SSF54427">
    <property type="entry name" value="NTF2-like"/>
    <property type="match status" value="1"/>
</dbReference>
<protein>
    <recommendedName>
        <fullName evidence="1">SnoaL-like domain-containing protein</fullName>
    </recommendedName>
</protein>
<reference evidence="2 3" key="1">
    <citation type="journal article" date="2013" name="Biodegradation">
        <title>Occurrence of 4-tert-butylphenol (4-t-BP) biodegradation in an aquatic sample caused by the presence of Spirodela polyrrhiza and isolation of a 4-t-BP-utilizing bacterium.</title>
        <authorList>
            <person name="Ogata Y."/>
            <person name="Toyama T."/>
            <person name="Yu N."/>
            <person name="Wang X."/>
            <person name="Sei K."/>
            <person name="Ike M."/>
        </authorList>
    </citation>
    <scope>NUCLEOTIDE SEQUENCE [LARGE SCALE GENOMIC DNA]</scope>
    <source>
        <strain evidence="2 3">OMI</strain>
    </source>
</reference>
<evidence type="ECO:0000313" key="2">
    <source>
        <dbReference type="EMBL" id="GAY24166.1"/>
    </source>
</evidence>
<name>A0A292ZMM5_SPHSA</name>
<dbReference type="Pfam" id="PF12680">
    <property type="entry name" value="SnoaL_2"/>
    <property type="match status" value="1"/>
</dbReference>
<evidence type="ECO:0000259" key="1">
    <source>
        <dbReference type="Pfam" id="PF12680"/>
    </source>
</evidence>
<dbReference type="EMBL" id="BEWI01000032">
    <property type="protein sequence ID" value="GAY24166.1"/>
    <property type="molecule type" value="Genomic_DNA"/>
</dbReference>
<dbReference type="Proteomes" id="UP000221538">
    <property type="component" value="Unassembled WGS sequence"/>
</dbReference>
<dbReference type="InterPro" id="IPR032710">
    <property type="entry name" value="NTF2-like_dom_sf"/>
</dbReference>
<dbReference type="RefSeq" id="WP_099186721.1">
    <property type="nucleotide sequence ID" value="NZ_BEWI01000032.1"/>
</dbReference>
<evidence type="ECO:0000313" key="3">
    <source>
        <dbReference type="Proteomes" id="UP000221538"/>
    </source>
</evidence>
<sequence length="109" mass="12178">MAIDLPKAIADYFEADRAKDAGSVSRCFTETAVVRDEGNIYRSRDEIGHWKAESSRKYNYTAEPFSLAKEGDRIVVACHLAGDFPGSPLDLRYFFMLEGGKIAELEIVP</sequence>
<reference evidence="2 3" key="2">
    <citation type="journal article" date="2013" name="Environ. Sci. Technol.">
        <title>The 4-tert-butylphenol-utilizing bacterium Sphingobium fuliginis OMI can degrade bisphenols via phenolic ring hydroxylation and meta-cleavage pathway.</title>
        <authorList>
            <person name="Ogata Y."/>
            <person name="Goda S."/>
            <person name="Toyama T."/>
            <person name="Sei K."/>
            <person name="Ike M."/>
        </authorList>
    </citation>
    <scope>NUCLEOTIDE SEQUENCE [LARGE SCALE GENOMIC DNA]</scope>
    <source>
        <strain evidence="2 3">OMI</strain>
    </source>
</reference>
<dbReference type="AlphaFoldDB" id="A0A292ZMM5"/>
<gene>
    <name evidence="2" type="ORF">SFOMI_4746</name>
</gene>
<comment type="caution">
    <text evidence="2">The sequence shown here is derived from an EMBL/GenBank/DDBJ whole genome shotgun (WGS) entry which is preliminary data.</text>
</comment>
<feature type="domain" description="SnoaL-like" evidence="1">
    <location>
        <begin position="10"/>
        <end position="104"/>
    </location>
</feature>
<proteinExistence type="predicted"/>
<organism evidence="2 3">
    <name type="scientific">Sphingobium fuliginis (strain ATCC 27551)</name>
    <dbReference type="NCBI Taxonomy" id="336203"/>
    <lineage>
        <taxon>Bacteria</taxon>
        <taxon>Pseudomonadati</taxon>
        <taxon>Pseudomonadota</taxon>
        <taxon>Alphaproteobacteria</taxon>
        <taxon>Sphingomonadales</taxon>
        <taxon>Sphingomonadaceae</taxon>
        <taxon>Sphingobium</taxon>
    </lineage>
</organism>